<comment type="caution">
    <text evidence="3">The sequence shown here is derived from an EMBL/GenBank/DDBJ whole genome shotgun (WGS) entry which is preliminary data.</text>
</comment>
<feature type="region of interest" description="Disordered" evidence="2">
    <location>
        <begin position="1"/>
        <end position="141"/>
    </location>
</feature>
<dbReference type="PANTHER" id="PTHR33704:SF1">
    <property type="entry name" value="PROTEIN HEAT INTOLERANT 4-RELATED"/>
    <property type="match status" value="1"/>
</dbReference>
<protein>
    <submittedName>
        <fullName evidence="3">Uncharacterized protein</fullName>
    </submittedName>
</protein>
<dbReference type="GO" id="GO:1900034">
    <property type="term" value="P:regulation of cellular response to heat"/>
    <property type="evidence" value="ECO:0007669"/>
    <property type="project" value="InterPro"/>
</dbReference>
<evidence type="ECO:0000313" key="3">
    <source>
        <dbReference type="EMBL" id="PXF46867.1"/>
    </source>
</evidence>
<dbReference type="EMBL" id="NBIV01000032">
    <property type="protein sequence ID" value="PXF46867.1"/>
    <property type="molecule type" value="Genomic_DNA"/>
</dbReference>
<sequence>MPRRRGRQAAGKGATSADAASEQKKPASASATSTRTTRSNRTTSKKSTASTTAASTKSAPAARSAKPNATQAVVTKVTSLGKNPAADDKAGKKASAPLRPNGKPQSTTTKSRKRSASRDVEASAPPAKQQRVLKARTSRKPTRPVYTEVWKEVYLAGTEWDQINGVYKEQWDFDHLDESLTDGDLSGKKVHLFGATEPQLIMVDEDDTKGEVVPIPIIVAVVSDVAPPSTVGLKSVQRTTEDIVPMSKLRISWQAYAPPNVAFRAKFKPNVYVLKCNQRFVSLKPKGEEAVHKYDYVLPYFFHPDKQEDDTVDTVVQVLVELEGRQTPLMCEFDYELDELDEFVEETVRDNELDKEKHVEPLKTYIRESVRNMKMRHKAEKEEKKRRIDEMSKEELEGIRNMKLIKFYPQNEWPDVSKVKSRFINRYYGHASEIR</sequence>
<dbReference type="AlphaFoldDB" id="A0A2V3IYV3"/>
<organism evidence="3 4">
    <name type="scientific">Gracilariopsis chorda</name>
    <dbReference type="NCBI Taxonomy" id="448386"/>
    <lineage>
        <taxon>Eukaryota</taxon>
        <taxon>Rhodophyta</taxon>
        <taxon>Florideophyceae</taxon>
        <taxon>Rhodymeniophycidae</taxon>
        <taxon>Gracilariales</taxon>
        <taxon>Gracilariaceae</taxon>
        <taxon>Gracilariopsis</taxon>
    </lineage>
</organism>
<evidence type="ECO:0000313" key="4">
    <source>
        <dbReference type="Proteomes" id="UP000247409"/>
    </source>
</evidence>
<feature type="compositionally biased region" description="Polar residues" evidence="2">
    <location>
        <begin position="71"/>
        <end position="80"/>
    </location>
</feature>
<gene>
    <name evidence="3" type="ORF">BWQ96_03396</name>
</gene>
<dbReference type="InterPro" id="IPR039313">
    <property type="entry name" value="HIT4"/>
</dbReference>
<feature type="coiled-coil region" evidence="1">
    <location>
        <begin position="367"/>
        <end position="394"/>
    </location>
</feature>
<keyword evidence="4" id="KW-1185">Reference proteome</keyword>
<name>A0A2V3IYV3_9FLOR</name>
<reference evidence="3 4" key="1">
    <citation type="journal article" date="2018" name="Mol. Biol. Evol.">
        <title>Analysis of the draft genome of the red seaweed Gracilariopsis chorda provides insights into genome size evolution in Rhodophyta.</title>
        <authorList>
            <person name="Lee J."/>
            <person name="Yang E.C."/>
            <person name="Graf L."/>
            <person name="Yang J.H."/>
            <person name="Qiu H."/>
            <person name="Zel Zion U."/>
            <person name="Chan C.X."/>
            <person name="Stephens T.G."/>
            <person name="Weber A.P.M."/>
            <person name="Boo G.H."/>
            <person name="Boo S.M."/>
            <person name="Kim K.M."/>
            <person name="Shin Y."/>
            <person name="Jung M."/>
            <person name="Lee S.J."/>
            <person name="Yim H.S."/>
            <person name="Lee J.H."/>
            <person name="Bhattacharya D."/>
            <person name="Yoon H.S."/>
        </authorList>
    </citation>
    <scope>NUCLEOTIDE SEQUENCE [LARGE SCALE GENOMIC DNA]</scope>
    <source>
        <strain evidence="3 4">SKKU-2015</strain>
        <tissue evidence="3">Whole body</tissue>
    </source>
</reference>
<keyword evidence="1" id="KW-0175">Coiled coil</keyword>
<feature type="compositionally biased region" description="Basic residues" evidence="2">
    <location>
        <begin position="131"/>
        <end position="141"/>
    </location>
</feature>
<accession>A0A2V3IYV3</accession>
<evidence type="ECO:0000256" key="2">
    <source>
        <dbReference type="SAM" id="MobiDB-lite"/>
    </source>
</evidence>
<dbReference type="Proteomes" id="UP000247409">
    <property type="component" value="Unassembled WGS sequence"/>
</dbReference>
<dbReference type="OrthoDB" id="20554at2759"/>
<evidence type="ECO:0000256" key="1">
    <source>
        <dbReference type="SAM" id="Coils"/>
    </source>
</evidence>
<feature type="compositionally biased region" description="Low complexity" evidence="2">
    <location>
        <begin position="8"/>
        <end position="70"/>
    </location>
</feature>
<dbReference type="PANTHER" id="PTHR33704">
    <property type="entry name" value="PROTEIN HEAT INTOLERANT 4-RELATED"/>
    <property type="match status" value="1"/>
</dbReference>
<proteinExistence type="predicted"/>